<proteinExistence type="predicted"/>
<comment type="caution">
    <text evidence="1">The sequence shown here is derived from an EMBL/GenBank/DDBJ whole genome shotgun (WGS) entry which is preliminary data.</text>
</comment>
<name>A0ABT8MAZ2_9EURY</name>
<gene>
    <name evidence="1" type="ORF">FGU65_09440</name>
</gene>
<accession>A0ABT8MAZ2</accession>
<organism evidence="1 2">
    <name type="scientific">Methanoculleus frigidifontis</name>
    <dbReference type="NCBI Taxonomy" id="2584085"/>
    <lineage>
        <taxon>Archaea</taxon>
        <taxon>Methanobacteriati</taxon>
        <taxon>Methanobacteriota</taxon>
        <taxon>Stenosarchaea group</taxon>
        <taxon>Methanomicrobia</taxon>
        <taxon>Methanomicrobiales</taxon>
        <taxon>Methanomicrobiaceae</taxon>
        <taxon>Methanoculleus</taxon>
    </lineage>
</organism>
<evidence type="ECO:0000313" key="2">
    <source>
        <dbReference type="Proteomes" id="UP001168338"/>
    </source>
</evidence>
<dbReference type="RefSeq" id="WP_301664250.1">
    <property type="nucleotide sequence ID" value="NZ_VCYH01000005.1"/>
</dbReference>
<evidence type="ECO:0000313" key="1">
    <source>
        <dbReference type="EMBL" id="MDN7025108.1"/>
    </source>
</evidence>
<keyword evidence="2" id="KW-1185">Reference proteome</keyword>
<reference evidence="1" key="1">
    <citation type="submission" date="2019-05" db="EMBL/GenBank/DDBJ databases">
        <title>Methanoculleus sp. FWC-SCC1, a methanogenic archaeon isolated from deep marine cold seep.</title>
        <authorList>
            <person name="Chen Y.-W."/>
            <person name="Chen S.-C."/>
            <person name="Teng N.-H."/>
            <person name="Lai M.-C."/>
        </authorList>
    </citation>
    <scope>NUCLEOTIDE SEQUENCE</scope>
    <source>
        <strain evidence="1">FWC-SCC1</strain>
    </source>
</reference>
<protein>
    <recommendedName>
        <fullName evidence="3">DUF1579 domain-containing protein</fullName>
    </recommendedName>
</protein>
<dbReference type="Proteomes" id="UP001168338">
    <property type="component" value="Unassembled WGS sequence"/>
</dbReference>
<evidence type="ECO:0008006" key="3">
    <source>
        <dbReference type="Google" id="ProtNLM"/>
    </source>
</evidence>
<dbReference type="EMBL" id="VCYH01000005">
    <property type="protein sequence ID" value="MDN7025108.1"/>
    <property type="molecule type" value="Genomic_DNA"/>
</dbReference>
<sequence>MLSTIQELYPVPAEIEKLRMFLGEWHGEGVLETAGAVMKVAGEWWFRAAAGGWGVGVSMQSVIEGMGDYALDSLFGFDTETGTLHVYSLTNMAETHDHTAFWSNERTLHGSYDGLKEGKAFRENFTIRLTSPGEMTLEYVETLDGRLDSTMTIRLTKQSR</sequence>